<dbReference type="Proteomes" id="UP000238137">
    <property type="component" value="Unassembled WGS sequence"/>
</dbReference>
<gene>
    <name evidence="8" type="ORF">A7A09_007115</name>
</gene>
<dbReference type="EMBL" id="PXNQ02000003">
    <property type="protein sequence ID" value="RNF35354.1"/>
    <property type="molecule type" value="Genomic_DNA"/>
</dbReference>
<dbReference type="InterPro" id="IPR014284">
    <property type="entry name" value="RNA_pol_sigma-70_dom"/>
</dbReference>
<sequence>MIASTASGDRDAFAMLYEATSSKLHAICVSVLKDRPEAEETLQEIYIRIWREADRYGASDLSPMTWLITIARNRAVDRLRARKSRTATSPSDEAASLPLTGLGAEPGVATTRVQERRLPDDCRAEIGNDRAEAVRAVYMEGLTYADLASRHDMPIGSVRDWLRRSLVRLGDCVSQ</sequence>
<dbReference type="InterPro" id="IPR039425">
    <property type="entry name" value="RNA_pol_sigma-70-like"/>
</dbReference>
<dbReference type="InterPro" id="IPR007627">
    <property type="entry name" value="RNA_pol_sigma70_r2"/>
</dbReference>
<dbReference type="Pfam" id="PF08281">
    <property type="entry name" value="Sigma70_r4_2"/>
    <property type="match status" value="1"/>
</dbReference>
<evidence type="ECO:0000256" key="2">
    <source>
        <dbReference type="ARBA" id="ARBA00023015"/>
    </source>
</evidence>
<organism evidence="8 9">
    <name type="scientific">Paracoccus methylarcula</name>
    <dbReference type="NCBI Taxonomy" id="72022"/>
    <lineage>
        <taxon>Bacteria</taxon>
        <taxon>Pseudomonadati</taxon>
        <taxon>Pseudomonadota</taxon>
        <taxon>Alphaproteobacteria</taxon>
        <taxon>Rhodobacterales</taxon>
        <taxon>Paracoccaceae</taxon>
        <taxon>Paracoccus</taxon>
    </lineage>
</organism>
<comment type="similarity">
    <text evidence="1">Belongs to the sigma-70 factor family. ECF subfamily.</text>
</comment>
<dbReference type="PANTHER" id="PTHR43133:SF62">
    <property type="entry name" value="RNA POLYMERASE SIGMA FACTOR SIGZ"/>
    <property type="match status" value="1"/>
</dbReference>
<dbReference type="OrthoDB" id="9803470at2"/>
<dbReference type="SUPFAM" id="SSF88946">
    <property type="entry name" value="Sigma2 domain of RNA polymerase sigma factors"/>
    <property type="match status" value="1"/>
</dbReference>
<keyword evidence="3" id="KW-0731">Sigma factor</keyword>
<evidence type="ECO:0000313" key="8">
    <source>
        <dbReference type="EMBL" id="RNF35354.1"/>
    </source>
</evidence>
<dbReference type="GO" id="GO:0003677">
    <property type="term" value="F:DNA binding"/>
    <property type="evidence" value="ECO:0007669"/>
    <property type="project" value="InterPro"/>
</dbReference>
<feature type="domain" description="RNA polymerase sigma-70 region 2" evidence="6">
    <location>
        <begin position="16"/>
        <end position="84"/>
    </location>
</feature>
<dbReference type="AlphaFoldDB" id="A0A3R7LKW3"/>
<dbReference type="Pfam" id="PF04542">
    <property type="entry name" value="Sigma70_r2"/>
    <property type="match status" value="1"/>
</dbReference>
<feature type="region of interest" description="Disordered" evidence="5">
    <location>
        <begin position="82"/>
        <end position="106"/>
    </location>
</feature>
<keyword evidence="9" id="KW-1185">Reference proteome</keyword>
<reference evidence="8" key="1">
    <citation type="submission" date="2018-05" db="EMBL/GenBank/DDBJ databases">
        <title>Reclassification of Methylarcula marina and Methylarcula terricola as Paracoccus methylarcula sp.nov., comb.nov. and Paracoccus terricola comb.nov.</title>
        <authorList>
            <person name="Shmareva M.N."/>
            <person name="Doronina N.V."/>
            <person name="Vasilenko O.V."/>
            <person name="Tarlachkov S.V."/>
            <person name="Trotsenko Y.A."/>
        </authorList>
    </citation>
    <scope>NUCLEOTIDE SEQUENCE [LARGE SCALE GENOMIC DNA]</scope>
    <source>
        <strain evidence="8">VKM B-2159</strain>
    </source>
</reference>
<evidence type="ECO:0000256" key="3">
    <source>
        <dbReference type="ARBA" id="ARBA00023082"/>
    </source>
</evidence>
<feature type="domain" description="RNA polymerase sigma factor 70 region 4 type 2" evidence="7">
    <location>
        <begin position="129"/>
        <end position="169"/>
    </location>
</feature>
<name>A0A3R7LKW3_9RHOB</name>
<dbReference type="InterPro" id="IPR013249">
    <property type="entry name" value="RNA_pol_sigma70_r4_t2"/>
</dbReference>
<evidence type="ECO:0000259" key="7">
    <source>
        <dbReference type="Pfam" id="PF08281"/>
    </source>
</evidence>
<dbReference type="NCBIfam" id="TIGR02937">
    <property type="entry name" value="sigma70-ECF"/>
    <property type="match status" value="1"/>
</dbReference>
<dbReference type="InterPro" id="IPR036388">
    <property type="entry name" value="WH-like_DNA-bd_sf"/>
</dbReference>
<evidence type="ECO:0000256" key="4">
    <source>
        <dbReference type="ARBA" id="ARBA00023163"/>
    </source>
</evidence>
<comment type="caution">
    <text evidence="8">The sequence shown here is derived from an EMBL/GenBank/DDBJ whole genome shotgun (WGS) entry which is preliminary data.</text>
</comment>
<dbReference type="GO" id="GO:0006352">
    <property type="term" value="P:DNA-templated transcription initiation"/>
    <property type="evidence" value="ECO:0007669"/>
    <property type="project" value="InterPro"/>
</dbReference>
<dbReference type="Gene3D" id="1.10.10.10">
    <property type="entry name" value="Winged helix-like DNA-binding domain superfamily/Winged helix DNA-binding domain"/>
    <property type="match status" value="1"/>
</dbReference>
<dbReference type="Gene3D" id="1.10.1740.10">
    <property type="match status" value="1"/>
</dbReference>
<protein>
    <submittedName>
        <fullName evidence="8">RNA polymerase subunit sigma</fullName>
    </submittedName>
</protein>
<proteinExistence type="inferred from homology"/>
<dbReference type="GO" id="GO:0016987">
    <property type="term" value="F:sigma factor activity"/>
    <property type="evidence" value="ECO:0007669"/>
    <property type="project" value="UniProtKB-KW"/>
</dbReference>
<keyword evidence="2" id="KW-0805">Transcription regulation</keyword>
<dbReference type="SUPFAM" id="SSF88659">
    <property type="entry name" value="Sigma3 and sigma4 domains of RNA polymerase sigma factors"/>
    <property type="match status" value="1"/>
</dbReference>
<dbReference type="PANTHER" id="PTHR43133">
    <property type="entry name" value="RNA POLYMERASE ECF-TYPE SIGMA FACTO"/>
    <property type="match status" value="1"/>
</dbReference>
<accession>A0A3R7LKW3</accession>
<dbReference type="InterPro" id="IPR013325">
    <property type="entry name" value="RNA_pol_sigma_r2"/>
</dbReference>
<keyword evidence="4" id="KW-0804">Transcription</keyword>
<evidence type="ECO:0000313" key="9">
    <source>
        <dbReference type="Proteomes" id="UP000238137"/>
    </source>
</evidence>
<evidence type="ECO:0000256" key="1">
    <source>
        <dbReference type="ARBA" id="ARBA00010641"/>
    </source>
</evidence>
<evidence type="ECO:0000256" key="5">
    <source>
        <dbReference type="SAM" id="MobiDB-lite"/>
    </source>
</evidence>
<dbReference type="InterPro" id="IPR013324">
    <property type="entry name" value="RNA_pol_sigma_r3/r4-like"/>
</dbReference>
<evidence type="ECO:0000259" key="6">
    <source>
        <dbReference type="Pfam" id="PF04542"/>
    </source>
</evidence>